<protein>
    <submittedName>
        <fullName evidence="3">GNAT family N-acetyltransferase</fullName>
    </submittedName>
</protein>
<keyword evidence="1" id="KW-0808">Transferase</keyword>
<name>A0ABV5H1H4_9FLAO</name>
<dbReference type="Gene3D" id="3.40.630.30">
    <property type="match status" value="1"/>
</dbReference>
<sequence length="167" mass="19192">MLLKTRLKVIRRKNRSPKMNIVRTNSENKDFIDLAKQLDIYLAEKDGEDHAFYAQFNKADTIKHVVIAYQDNQPLGCGAIKAYNNSVMEIKRMYTAPQRRGKGIASILLAELEQWTSELSYKKCILETGIKQTEAIGLYKKNGYDIIPNYGQYTNITDSTCFEKTLQ</sequence>
<evidence type="ECO:0000259" key="2">
    <source>
        <dbReference type="PROSITE" id="PS51186"/>
    </source>
</evidence>
<organism evidence="3 4">
    <name type="scientific">Algibacter miyuki</name>
    <dbReference type="NCBI Taxonomy" id="1306933"/>
    <lineage>
        <taxon>Bacteria</taxon>
        <taxon>Pseudomonadati</taxon>
        <taxon>Bacteroidota</taxon>
        <taxon>Flavobacteriia</taxon>
        <taxon>Flavobacteriales</taxon>
        <taxon>Flavobacteriaceae</taxon>
        <taxon>Algibacter</taxon>
    </lineage>
</organism>
<dbReference type="Pfam" id="PF00583">
    <property type="entry name" value="Acetyltransf_1"/>
    <property type="match status" value="1"/>
</dbReference>
<dbReference type="InterPro" id="IPR000182">
    <property type="entry name" value="GNAT_dom"/>
</dbReference>
<dbReference type="CDD" id="cd04301">
    <property type="entry name" value="NAT_SF"/>
    <property type="match status" value="1"/>
</dbReference>
<evidence type="ECO:0000256" key="1">
    <source>
        <dbReference type="ARBA" id="ARBA00022679"/>
    </source>
</evidence>
<evidence type="ECO:0000313" key="3">
    <source>
        <dbReference type="EMBL" id="MFB9105752.1"/>
    </source>
</evidence>
<proteinExistence type="predicted"/>
<dbReference type="InterPro" id="IPR050769">
    <property type="entry name" value="NAT_camello-type"/>
</dbReference>
<dbReference type="InterPro" id="IPR016181">
    <property type="entry name" value="Acyl_CoA_acyltransferase"/>
</dbReference>
<dbReference type="PANTHER" id="PTHR13947">
    <property type="entry name" value="GNAT FAMILY N-ACETYLTRANSFERASE"/>
    <property type="match status" value="1"/>
</dbReference>
<feature type="domain" description="N-acetyltransferase" evidence="2">
    <location>
        <begin position="20"/>
        <end position="167"/>
    </location>
</feature>
<dbReference type="PANTHER" id="PTHR13947:SF37">
    <property type="entry name" value="LD18367P"/>
    <property type="match status" value="1"/>
</dbReference>
<dbReference type="RefSeq" id="WP_290272056.1">
    <property type="nucleotide sequence ID" value="NZ_JAUFQP010000013.1"/>
</dbReference>
<reference evidence="3 4" key="1">
    <citation type="submission" date="2024-09" db="EMBL/GenBank/DDBJ databases">
        <authorList>
            <person name="Sun Q."/>
            <person name="Mori K."/>
        </authorList>
    </citation>
    <scope>NUCLEOTIDE SEQUENCE [LARGE SCALE GENOMIC DNA]</scope>
    <source>
        <strain evidence="3 4">CECT 8300</strain>
    </source>
</reference>
<dbReference type="SUPFAM" id="SSF55729">
    <property type="entry name" value="Acyl-CoA N-acyltransferases (Nat)"/>
    <property type="match status" value="1"/>
</dbReference>
<dbReference type="EMBL" id="JBHMFA010000009">
    <property type="protein sequence ID" value="MFB9105752.1"/>
    <property type="molecule type" value="Genomic_DNA"/>
</dbReference>
<comment type="caution">
    <text evidence="3">The sequence shown here is derived from an EMBL/GenBank/DDBJ whole genome shotgun (WGS) entry which is preliminary data.</text>
</comment>
<evidence type="ECO:0000313" key="4">
    <source>
        <dbReference type="Proteomes" id="UP001589590"/>
    </source>
</evidence>
<keyword evidence="4" id="KW-1185">Reference proteome</keyword>
<dbReference type="PROSITE" id="PS51186">
    <property type="entry name" value="GNAT"/>
    <property type="match status" value="1"/>
</dbReference>
<gene>
    <name evidence="3" type="ORF">ACFFU1_12640</name>
</gene>
<accession>A0ABV5H1H4</accession>
<dbReference type="Proteomes" id="UP001589590">
    <property type="component" value="Unassembled WGS sequence"/>
</dbReference>